<dbReference type="EMBL" id="GBXM01048429">
    <property type="protein sequence ID" value="JAH60148.1"/>
    <property type="molecule type" value="Transcribed_RNA"/>
</dbReference>
<dbReference type="AlphaFoldDB" id="A0A0E9U5A0"/>
<reference evidence="1" key="2">
    <citation type="journal article" date="2015" name="Fish Shellfish Immunol.">
        <title>Early steps in the European eel (Anguilla anguilla)-Vibrio vulnificus interaction in the gills: Role of the RtxA13 toxin.</title>
        <authorList>
            <person name="Callol A."/>
            <person name="Pajuelo D."/>
            <person name="Ebbesson L."/>
            <person name="Teles M."/>
            <person name="MacKenzie S."/>
            <person name="Amaro C."/>
        </authorList>
    </citation>
    <scope>NUCLEOTIDE SEQUENCE</scope>
</reference>
<proteinExistence type="predicted"/>
<protein>
    <submittedName>
        <fullName evidence="1">Uncharacterized protein</fullName>
    </submittedName>
</protein>
<organism evidence="1">
    <name type="scientific">Anguilla anguilla</name>
    <name type="common">European freshwater eel</name>
    <name type="synonym">Muraena anguilla</name>
    <dbReference type="NCBI Taxonomy" id="7936"/>
    <lineage>
        <taxon>Eukaryota</taxon>
        <taxon>Metazoa</taxon>
        <taxon>Chordata</taxon>
        <taxon>Craniata</taxon>
        <taxon>Vertebrata</taxon>
        <taxon>Euteleostomi</taxon>
        <taxon>Actinopterygii</taxon>
        <taxon>Neopterygii</taxon>
        <taxon>Teleostei</taxon>
        <taxon>Anguilliformes</taxon>
        <taxon>Anguillidae</taxon>
        <taxon>Anguilla</taxon>
    </lineage>
</organism>
<accession>A0A0E9U5A0</accession>
<name>A0A0E9U5A0_ANGAN</name>
<sequence>MRPLLIGPRESIGLEYLFLKYLSNSSGVEVLTVHMT</sequence>
<reference evidence="1" key="1">
    <citation type="submission" date="2014-11" db="EMBL/GenBank/DDBJ databases">
        <authorList>
            <person name="Amaro Gonzalez C."/>
        </authorList>
    </citation>
    <scope>NUCLEOTIDE SEQUENCE</scope>
</reference>
<evidence type="ECO:0000313" key="1">
    <source>
        <dbReference type="EMBL" id="JAH60148.1"/>
    </source>
</evidence>